<dbReference type="CDD" id="cd04903">
    <property type="entry name" value="ACT_LSD"/>
    <property type="match status" value="1"/>
</dbReference>
<dbReference type="RefSeq" id="WP_010759647.1">
    <property type="nucleotide sequence ID" value="NZ_ASWD01000003.1"/>
</dbReference>
<dbReference type="NCBIfam" id="TIGR00719">
    <property type="entry name" value="sda_beta"/>
    <property type="match status" value="1"/>
</dbReference>
<dbReference type="InterPro" id="IPR051318">
    <property type="entry name" value="Fe-S_L-Ser"/>
</dbReference>
<evidence type="ECO:0000256" key="10">
    <source>
        <dbReference type="ARBA" id="ARBA00049406"/>
    </source>
</evidence>
<evidence type="ECO:0000256" key="3">
    <source>
        <dbReference type="ARBA" id="ARBA00008636"/>
    </source>
</evidence>
<dbReference type="HOGENOM" id="CLU_086592_0_0_9"/>
<keyword evidence="4 11" id="KW-0312">Gluconeogenesis</keyword>
<dbReference type="Pfam" id="PF03315">
    <property type="entry name" value="SDH_beta"/>
    <property type="match status" value="1"/>
</dbReference>
<evidence type="ECO:0000313" key="14">
    <source>
        <dbReference type="EMBL" id="EOH87857.1"/>
    </source>
</evidence>
<dbReference type="PIRSF" id="PIRSF036692">
    <property type="entry name" value="SDH_B"/>
    <property type="match status" value="1"/>
</dbReference>
<evidence type="ECO:0000256" key="4">
    <source>
        <dbReference type="ARBA" id="ARBA00022432"/>
    </source>
</evidence>
<dbReference type="InterPro" id="IPR005131">
    <property type="entry name" value="Ser_deHydtase_bsu"/>
</dbReference>
<evidence type="ECO:0000256" key="8">
    <source>
        <dbReference type="ARBA" id="ARBA00023014"/>
    </source>
</evidence>
<evidence type="ECO:0000256" key="5">
    <source>
        <dbReference type="ARBA" id="ARBA00022485"/>
    </source>
</evidence>
<dbReference type="PANTHER" id="PTHR30182:SF12">
    <property type="entry name" value="L-SERINE DEHYDRATASE, BETA CHAIN-RELATED"/>
    <property type="match status" value="1"/>
</dbReference>
<feature type="domain" description="ACT" evidence="13">
    <location>
        <begin position="151"/>
        <end position="223"/>
    </location>
</feature>
<evidence type="ECO:0000256" key="2">
    <source>
        <dbReference type="ARBA" id="ARBA00004742"/>
    </source>
</evidence>
<reference evidence="14 15" key="1">
    <citation type="submission" date="2013-02" db="EMBL/GenBank/DDBJ databases">
        <title>The Genome Sequence of Enterococcus pallens BAA-351.</title>
        <authorList>
            <consortium name="The Broad Institute Genome Sequencing Platform"/>
            <consortium name="The Broad Institute Genome Sequencing Center for Infectious Disease"/>
            <person name="Earl A.M."/>
            <person name="Gilmore M.S."/>
            <person name="Lebreton F."/>
            <person name="Walker B."/>
            <person name="Young S.K."/>
            <person name="Zeng Q."/>
            <person name="Gargeya S."/>
            <person name="Fitzgerald M."/>
            <person name="Haas B."/>
            <person name="Abouelleil A."/>
            <person name="Alvarado L."/>
            <person name="Arachchi H.M."/>
            <person name="Berlin A.M."/>
            <person name="Chapman S.B."/>
            <person name="Dewar J."/>
            <person name="Goldberg J."/>
            <person name="Griggs A."/>
            <person name="Gujja S."/>
            <person name="Hansen M."/>
            <person name="Howarth C."/>
            <person name="Imamovic A."/>
            <person name="Larimer J."/>
            <person name="McCowan C."/>
            <person name="Murphy C."/>
            <person name="Neiman D."/>
            <person name="Pearson M."/>
            <person name="Priest M."/>
            <person name="Roberts A."/>
            <person name="Saif S."/>
            <person name="Shea T."/>
            <person name="Sisk P."/>
            <person name="Sykes S."/>
            <person name="Wortman J."/>
            <person name="Nusbaum C."/>
            <person name="Birren B."/>
        </authorList>
    </citation>
    <scope>NUCLEOTIDE SEQUENCE [LARGE SCALE GENOMIC DNA]</scope>
    <source>
        <strain evidence="14 15">ATCC BAA-351</strain>
    </source>
</reference>
<dbReference type="Pfam" id="PF01842">
    <property type="entry name" value="ACT"/>
    <property type="match status" value="1"/>
</dbReference>
<dbReference type="OrthoDB" id="9813137at2"/>
<dbReference type="SUPFAM" id="SSF143548">
    <property type="entry name" value="Serine metabolism enzymes domain"/>
    <property type="match status" value="1"/>
</dbReference>
<dbReference type="GO" id="GO:0051539">
    <property type="term" value="F:4 iron, 4 sulfur cluster binding"/>
    <property type="evidence" value="ECO:0007669"/>
    <property type="project" value="UniProtKB-UniRule"/>
</dbReference>
<protein>
    <recommendedName>
        <fullName evidence="11">L-serine deaminase</fullName>
    </recommendedName>
</protein>
<sequence>MENLKYRSVFDIIGPVMVGPSSSHTAGAARIGKVCRMIFGEKPDSVEIDLYESFAKTYRGHGTDIALIGGLLGMNPDDPRLADSLKIAHEEGIEVLFVPKKEKAKHPNLVTMHLKKGNYKMSVTGISIGGGNIQISELDGFSISLSMGTPTFIVVHEDVRGLLARVSAVISDAGINIGTVTMTRQKKGDNGILVLEVDDKPTDDSTKEKLRSLDHVLSVTYFD</sequence>
<dbReference type="FunFam" id="3.30.1330.90:FF:000004">
    <property type="entry name" value="L-serine dehydratase, iron-sulfur-dependent subunit beta"/>
    <property type="match status" value="1"/>
</dbReference>
<dbReference type="InterPro" id="IPR004643">
    <property type="entry name" value="Fe-S_L-Ser_bsu"/>
</dbReference>
<dbReference type="EMBL" id="AJAQ01000046">
    <property type="protein sequence ID" value="EOH87857.1"/>
    <property type="molecule type" value="Genomic_DNA"/>
</dbReference>
<evidence type="ECO:0000256" key="12">
    <source>
        <dbReference type="RuleBase" id="RU366059"/>
    </source>
</evidence>
<proteinExistence type="inferred from homology"/>
<evidence type="ECO:0000256" key="9">
    <source>
        <dbReference type="ARBA" id="ARBA00023239"/>
    </source>
</evidence>
<comment type="pathway">
    <text evidence="2 11">Carbohydrate biosynthesis; gluconeogenesis.</text>
</comment>
<evidence type="ECO:0000256" key="1">
    <source>
        <dbReference type="ARBA" id="ARBA00001966"/>
    </source>
</evidence>
<dbReference type="UniPathway" id="UPA00138"/>
<keyword evidence="7 11" id="KW-0408">Iron</keyword>
<keyword evidence="8 11" id="KW-0411">Iron-sulfur</keyword>
<dbReference type="PANTHER" id="PTHR30182">
    <property type="entry name" value="L-SERINE DEHYDRATASE"/>
    <property type="match status" value="1"/>
</dbReference>
<keyword evidence="9 11" id="KW-0456">Lyase</keyword>
<dbReference type="GO" id="GO:0006094">
    <property type="term" value="P:gluconeogenesis"/>
    <property type="evidence" value="ECO:0007669"/>
    <property type="project" value="UniProtKB-UniRule"/>
</dbReference>
<dbReference type="GO" id="GO:0046872">
    <property type="term" value="F:metal ion binding"/>
    <property type="evidence" value="ECO:0007669"/>
    <property type="project" value="UniProtKB-UniRule"/>
</dbReference>
<comment type="similarity">
    <text evidence="3 11 12">Belongs to the iron-sulfur dependent L-serine dehydratase family.</text>
</comment>
<evidence type="ECO:0000259" key="13">
    <source>
        <dbReference type="PROSITE" id="PS51671"/>
    </source>
</evidence>
<accession>R2PTF0</accession>
<dbReference type="eggNOG" id="COG1760">
    <property type="taxonomic scope" value="Bacteria"/>
</dbReference>
<dbReference type="SUPFAM" id="SSF55021">
    <property type="entry name" value="ACT-like"/>
    <property type="match status" value="1"/>
</dbReference>
<organism evidence="14 15">
    <name type="scientific">Enterococcus pallens ATCC BAA-351</name>
    <dbReference type="NCBI Taxonomy" id="1158607"/>
    <lineage>
        <taxon>Bacteria</taxon>
        <taxon>Bacillati</taxon>
        <taxon>Bacillota</taxon>
        <taxon>Bacilli</taxon>
        <taxon>Lactobacillales</taxon>
        <taxon>Enterococcaceae</taxon>
        <taxon>Enterococcus</taxon>
    </lineage>
</organism>
<keyword evidence="5 11" id="KW-0004">4Fe-4S</keyword>
<comment type="catalytic activity">
    <reaction evidence="10 11 12">
        <text>L-serine = pyruvate + NH4(+)</text>
        <dbReference type="Rhea" id="RHEA:19169"/>
        <dbReference type="ChEBI" id="CHEBI:15361"/>
        <dbReference type="ChEBI" id="CHEBI:28938"/>
        <dbReference type="ChEBI" id="CHEBI:33384"/>
        <dbReference type="EC" id="4.3.1.17"/>
    </reaction>
</comment>
<dbReference type="Proteomes" id="UP000013782">
    <property type="component" value="Unassembled WGS sequence"/>
</dbReference>
<evidence type="ECO:0000256" key="7">
    <source>
        <dbReference type="ARBA" id="ARBA00023004"/>
    </source>
</evidence>
<dbReference type="PROSITE" id="PS51671">
    <property type="entry name" value="ACT"/>
    <property type="match status" value="1"/>
</dbReference>
<keyword evidence="15" id="KW-1185">Reference proteome</keyword>
<evidence type="ECO:0000313" key="15">
    <source>
        <dbReference type="Proteomes" id="UP000013782"/>
    </source>
</evidence>
<dbReference type="InterPro" id="IPR045865">
    <property type="entry name" value="ACT-like_dom_sf"/>
</dbReference>
<dbReference type="STRING" id="160454.RV10_GL000126"/>
<dbReference type="Gene3D" id="3.30.1330.90">
    <property type="entry name" value="D-3-phosphoglycerate dehydrogenase, domain 3"/>
    <property type="match status" value="1"/>
</dbReference>
<gene>
    <name evidence="14" type="ORF">UAU_04712</name>
</gene>
<evidence type="ECO:0000256" key="6">
    <source>
        <dbReference type="ARBA" id="ARBA00022723"/>
    </source>
</evidence>
<dbReference type="Gene3D" id="3.30.70.260">
    <property type="match status" value="1"/>
</dbReference>
<name>R2PTF0_9ENTE</name>
<dbReference type="AlphaFoldDB" id="R2PTF0"/>
<comment type="caution">
    <text evidence="14">The sequence shown here is derived from an EMBL/GenBank/DDBJ whole genome shotgun (WGS) entry which is preliminary data.</text>
</comment>
<dbReference type="PATRIC" id="fig|1158607.3.peg.4697"/>
<dbReference type="InterPro" id="IPR029009">
    <property type="entry name" value="ASB_dom_sf"/>
</dbReference>
<dbReference type="InterPro" id="IPR002912">
    <property type="entry name" value="ACT_dom"/>
</dbReference>
<evidence type="ECO:0000256" key="11">
    <source>
        <dbReference type="PIRNR" id="PIRNR036692"/>
    </source>
</evidence>
<keyword evidence="6 11" id="KW-0479">Metal-binding</keyword>
<dbReference type="GO" id="GO:0003941">
    <property type="term" value="F:L-serine ammonia-lyase activity"/>
    <property type="evidence" value="ECO:0007669"/>
    <property type="project" value="UniProtKB-UniRule"/>
</dbReference>
<comment type="cofactor">
    <cofactor evidence="1 12">
        <name>[4Fe-4S] cluster</name>
        <dbReference type="ChEBI" id="CHEBI:49883"/>
    </cofactor>
</comment>